<protein>
    <submittedName>
        <fullName evidence="2">Uncharacterized protein</fullName>
    </submittedName>
</protein>
<gene>
    <name evidence="2" type="ORF">E2C01_028826</name>
</gene>
<evidence type="ECO:0000256" key="1">
    <source>
        <dbReference type="SAM" id="MobiDB-lite"/>
    </source>
</evidence>
<evidence type="ECO:0000313" key="3">
    <source>
        <dbReference type="Proteomes" id="UP000324222"/>
    </source>
</evidence>
<accession>A0A5B7ESW8</accession>
<reference evidence="2 3" key="1">
    <citation type="submission" date="2019-05" db="EMBL/GenBank/DDBJ databases">
        <title>Another draft genome of Portunus trituberculatus and its Hox gene families provides insights of decapod evolution.</title>
        <authorList>
            <person name="Jeong J.-H."/>
            <person name="Song I."/>
            <person name="Kim S."/>
            <person name="Choi T."/>
            <person name="Kim D."/>
            <person name="Ryu S."/>
            <person name="Kim W."/>
        </authorList>
    </citation>
    <scope>NUCLEOTIDE SEQUENCE [LARGE SCALE GENOMIC DNA]</scope>
    <source>
        <tissue evidence="2">Muscle</tissue>
    </source>
</reference>
<feature type="compositionally biased region" description="Basic and acidic residues" evidence="1">
    <location>
        <begin position="72"/>
        <end position="102"/>
    </location>
</feature>
<feature type="compositionally biased region" description="Polar residues" evidence="1">
    <location>
        <begin position="61"/>
        <end position="71"/>
    </location>
</feature>
<sequence length="109" mass="12540">MNKRTQDGVRVAIADDIELETIRIYRHEPSDRLTHVGATTPGLVTRTLLGTQEGTERSQESELNTRTPQTLTRERTKQDRSGDGMKRLGKEKNRNKEEETGRKTKRNYT</sequence>
<feature type="region of interest" description="Disordered" evidence="1">
    <location>
        <begin position="33"/>
        <end position="109"/>
    </location>
</feature>
<keyword evidence="3" id="KW-1185">Reference proteome</keyword>
<dbReference type="Proteomes" id="UP000324222">
    <property type="component" value="Unassembled WGS sequence"/>
</dbReference>
<organism evidence="2 3">
    <name type="scientific">Portunus trituberculatus</name>
    <name type="common">Swimming crab</name>
    <name type="synonym">Neptunus trituberculatus</name>
    <dbReference type="NCBI Taxonomy" id="210409"/>
    <lineage>
        <taxon>Eukaryota</taxon>
        <taxon>Metazoa</taxon>
        <taxon>Ecdysozoa</taxon>
        <taxon>Arthropoda</taxon>
        <taxon>Crustacea</taxon>
        <taxon>Multicrustacea</taxon>
        <taxon>Malacostraca</taxon>
        <taxon>Eumalacostraca</taxon>
        <taxon>Eucarida</taxon>
        <taxon>Decapoda</taxon>
        <taxon>Pleocyemata</taxon>
        <taxon>Brachyura</taxon>
        <taxon>Eubrachyura</taxon>
        <taxon>Portunoidea</taxon>
        <taxon>Portunidae</taxon>
        <taxon>Portuninae</taxon>
        <taxon>Portunus</taxon>
    </lineage>
</organism>
<comment type="caution">
    <text evidence="2">The sequence shown here is derived from an EMBL/GenBank/DDBJ whole genome shotgun (WGS) entry which is preliminary data.</text>
</comment>
<dbReference type="EMBL" id="VSRR010003267">
    <property type="protein sequence ID" value="MPC35404.1"/>
    <property type="molecule type" value="Genomic_DNA"/>
</dbReference>
<dbReference type="AlphaFoldDB" id="A0A5B7ESW8"/>
<name>A0A5B7ESW8_PORTR</name>
<proteinExistence type="predicted"/>
<evidence type="ECO:0000313" key="2">
    <source>
        <dbReference type="EMBL" id="MPC35404.1"/>
    </source>
</evidence>